<comment type="caution">
    <text evidence="3">The sequence shown here is derived from an EMBL/GenBank/DDBJ whole genome shotgun (WGS) entry which is preliminary data.</text>
</comment>
<proteinExistence type="predicted"/>
<dbReference type="RefSeq" id="WP_345679420.1">
    <property type="nucleotide sequence ID" value="NZ_BAABHS010000031.1"/>
</dbReference>
<feature type="domain" description="HMA" evidence="2">
    <location>
        <begin position="7"/>
        <end position="72"/>
    </location>
</feature>
<evidence type="ECO:0000259" key="2">
    <source>
        <dbReference type="PROSITE" id="PS50846"/>
    </source>
</evidence>
<sequence length="89" mass="8725">MSTTTATTAEYSVSGMTCGHCVSSVTAEVSRLDGVTAVNVDLAAGRVTVSAAGAIDDAAVAAAVAEAGYRVVEAPKDENPGTSCCGSCH</sequence>
<name>A0ABP9I2I4_9ACTN</name>
<gene>
    <name evidence="3" type="ORF">GCM10023205_65740</name>
</gene>
<keyword evidence="4" id="KW-1185">Reference proteome</keyword>
<dbReference type="Pfam" id="PF00403">
    <property type="entry name" value="HMA"/>
    <property type="match status" value="1"/>
</dbReference>
<evidence type="ECO:0000313" key="3">
    <source>
        <dbReference type="EMBL" id="GAA4986090.1"/>
    </source>
</evidence>
<evidence type="ECO:0000256" key="1">
    <source>
        <dbReference type="ARBA" id="ARBA00022723"/>
    </source>
</evidence>
<dbReference type="EMBL" id="BAABHS010000031">
    <property type="protein sequence ID" value="GAA4986090.1"/>
    <property type="molecule type" value="Genomic_DNA"/>
</dbReference>
<dbReference type="InterPro" id="IPR006121">
    <property type="entry name" value="HMA_dom"/>
</dbReference>
<organism evidence="3 4">
    <name type="scientific">Yinghuangia aomiensis</name>
    <dbReference type="NCBI Taxonomy" id="676205"/>
    <lineage>
        <taxon>Bacteria</taxon>
        <taxon>Bacillati</taxon>
        <taxon>Actinomycetota</taxon>
        <taxon>Actinomycetes</taxon>
        <taxon>Kitasatosporales</taxon>
        <taxon>Streptomycetaceae</taxon>
        <taxon>Yinghuangia</taxon>
    </lineage>
</organism>
<accession>A0ABP9I2I4</accession>
<dbReference type="PROSITE" id="PS01047">
    <property type="entry name" value="HMA_1"/>
    <property type="match status" value="1"/>
</dbReference>
<protein>
    <recommendedName>
        <fullName evidence="2">HMA domain-containing protein</fullName>
    </recommendedName>
</protein>
<dbReference type="SUPFAM" id="SSF55008">
    <property type="entry name" value="HMA, heavy metal-associated domain"/>
    <property type="match status" value="1"/>
</dbReference>
<dbReference type="InterPro" id="IPR036163">
    <property type="entry name" value="HMA_dom_sf"/>
</dbReference>
<dbReference type="CDD" id="cd00371">
    <property type="entry name" value="HMA"/>
    <property type="match status" value="1"/>
</dbReference>
<evidence type="ECO:0000313" key="4">
    <source>
        <dbReference type="Proteomes" id="UP001500466"/>
    </source>
</evidence>
<dbReference type="InterPro" id="IPR017969">
    <property type="entry name" value="Heavy-metal-associated_CS"/>
</dbReference>
<dbReference type="PRINTS" id="PR00944">
    <property type="entry name" value="CUEXPORT"/>
</dbReference>
<reference evidence="4" key="1">
    <citation type="journal article" date="2019" name="Int. J. Syst. Evol. Microbiol.">
        <title>The Global Catalogue of Microorganisms (GCM) 10K type strain sequencing project: providing services to taxonomists for standard genome sequencing and annotation.</title>
        <authorList>
            <consortium name="The Broad Institute Genomics Platform"/>
            <consortium name="The Broad Institute Genome Sequencing Center for Infectious Disease"/>
            <person name="Wu L."/>
            <person name="Ma J."/>
        </authorList>
    </citation>
    <scope>NUCLEOTIDE SEQUENCE [LARGE SCALE GENOMIC DNA]</scope>
    <source>
        <strain evidence="4">JCM 17986</strain>
    </source>
</reference>
<dbReference type="InterPro" id="IPR000428">
    <property type="entry name" value="Cu-bd"/>
</dbReference>
<dbReference type="Proteomes" id="UP001500466">
    <property type="component" value="Unassembled WGS sequence"/>
</dbReference>
<dbReference type="Gene3D" id="3.30.70.100">
    <property type="match status" value="1"/>
</dbReference>
<dbReference type="PROSITE" id="PS50846">
    <property type="entry name" value="HMA_2"/>
    <property type="match status" value="1"/>
</dbReference>
<keyword evidence="1" id="KW-0479">Metal-binding</keyword>